<evidence type="ECO:0000256" key="3">
    <source>
        <dbReference type="ARBA" id="ARBA00023015"/>
    </source>
</evidence>
<dbReference type="Gene3D" id="6.10.20.40">
    <property type="entry name" value="TEA/ATTS domain"/>
    <property type="match status" value="1"/>
</dbReference>
<evidence type="ECO:0000256" key="7">
    <source>
        <dbReference type="SAM" id="MobiDB-lite"/>
    </source>
</evidence>
<evidence type="ECO:0000313" key="10">
    <source>
        <dbReference type="EMBL" id="CAG62395.1"/>
    </source>
</evidence>
<gene>
    <name evidence="9" type="primary">TEC1</name>
    <name evidence="9 10" type="ordered locus">CAGL0M01716g</name>
</gene>
<dbReference type="STRING" id="284593.Q6FK25"/>
<sequence length="435" mass="48969">MTVSNDSSVSDRYNMNNSTSTSNVSSSNSTGSSNSSGHTQTTGSDNKWPMDIESAFVEALGLIIKNGTSKIKIRDRNYGRNELISMYIWYRIGKYRTKKQISSHIQVWKKSLLTKKKTGTLTNSNEIYVLDLIENGPQQTDESTRYFYTFFESIISTIMGNYPAFAITHRPVLCPPNSTLPLPLPTGQQWFYAPQEGYYYQNQNSNSINYAGHQMTPNNGGNQNQMDYMANDRNNIEINNMKLKSGSGMPMNTFNQRQQNVQQLPYPMISTQQGQNSHQFLYHNGSNVDHKVPMSNTGNSANFNGNISSPQFNNSSNTPGVNNMHSNGSGFGMLYQYQQYPNQSYYMQQSSLPIPPSIVQNSYTNNNTTNITTTPMSLPNVMSQFGQNGQSKTTNNLPPPIRQPDILNKENKPLVKNEEINPYNEKKEVQGIQSN</sequence>
<dbReference type="PANTHER" id="PTHR11834">
    <property type="entry name" value="TRANSCRIPTIONAL ENHANCER FACTOR TEF RELATED"/>
    <property type="match status" value="1"/>
</dbReference>
<dbReference type="InParanoid" id="Q6FK25"/>
<dbReference type="RefSeq" id="XP_449419.1">
    <property type="nucleotide sequence ID" value="XM_449419.1"/>
</dbReference>
<dbReference type="KEGG" id="cgr:2891189"/>
<dbReference type="eggNOG" id="KOG3841">
    <property type="taxonomic scope" value="Eukaryota"/>
</dbReference>
<dbReference type="GO" id="GO:1900231">
    <property type="term" value="P:regulation of single-species biofilm formation on inanimate substrate"/>
    <property type="evidence" value="ECO:0000315"/>
    <property type="project" value="CGD"/>
</dbReference>
<dbReference type="InterPro" id="IPR000818">
    <property type="entry name" value="TEA/ATTS_dom"/>
</dbReference>
<reference evidence="10 11" key="1">
    <citation type="journal article" date="2004" name="Nature">
        <title>Genome evolution in yeasts.</title>
        <authorList>
            <consortium name="Genolevures"/>
            <person name="Dujon B."/>
            <person name="Sherman D."/>
            <person name="Fischer G."/>
            <person name="Durrens P."/>
            <person name="Casaregola S."/>
            <person name="Lafontaine I."/>
            <person name="de Montigny J."/>
            <person name="Marck C."/>
            <person name="Neuveglise C."/>
            <person name="Talla E."/>
            <person name="Goffard N."/>
            <person name="Frangeul L."/>
            <person name="Aigle M."/>
            <person name="Anthouard V."/>
            <person name="Babour A."/>
            <person name="Barbe V."/>
            <person name="Barnay S."/>
            <person name="Blanchin S."/>
            <person name="Beckerich J.M."/>
            <person name="Beyne E."/>
            <person name="Bleykasten C."/>
            <person name="Boisrame A."/>
            <person name="Boyer J."/>
            <person name="Cattolico L."/>
            <person name="Confanioleri F."/>
            <person name="de Daruvar A."/>
            <person name="Despons L."/>
            <person name="Fabre E."/>
            <person name="Fairhead C."/>
            <person name="Ferry-Dumazet H."/>
            <person name="Groppi A."/>
            <person name="Hantraye F."/>
            <person name="Hennequin C."/>
            <person name="Jauniaux N."/>
            <person name="Joyet P."/>
            <person name="Kachouri R."/>
            <person name="Kerrest A."/>
            <person name="Koszul R."/>
            <person name="Lemaire M."/>
            <person name="Lesur I."/>
            <person name="Ma L."/>
            <person name="Muller H."/>
            <person name="Nicaud J.M."/>
            <person name="Nikolski M."/>
            <person name="Oztas S."/>
            <person name="Ozier-Kalogeropoulos O."/>
            <person name="Pellenz S."/>
            <person name="Potier S."/>
            <person name="Richard G.F."/>
            <person name="Straub M.L."/>
            <person name="Suleau A."/>
            <person name="Swennene D."/>
            <person name="Tekaia F."/>
            <person name="Wesolowski-Louvel M."/>
            <person name="Westhof E."/>
            <person name="Wirth B."/>
            <person name="Zeniou-Meyer M."/>
            <person name="Zivanovic I."/>
            <person name="Bolotin-Fukuhara M."/>
            <person name="Thierry A."/>
            <person name="Bouchier C."/>
            <person name="Caudron B."/>
            <person name="Scarpelli C."/>
            <person name="Gaillardin C."/>
            <person name="Weissenbach J."/>
            <person name="Wincker P."/>
            <person name="Souciet J.L."/>
        </authorList>
    </citation>
    <scope>NUCLEOTIDE SEQUENCE [LARGE SCALE GENOMIC DNA]</scope>
    <source>
        <strain evidence="11">ATCC 2001 / BCRC 20586 / JCM 3761 / NBRC 0622 / NRRL Y-65 / CBS 138</strain>
    </source>
</reference>
<dbReference type="GeneID" id="2891189"/>
<keyword evidence="3" id="KW-0805">Transcription regulation</keyword>
<dbReference type="SMART" id="SM00426">
    <property type="entry name" value="TEA"/>
    <property type="match status" value="1"/>
</dbReference>
<comment type="subcellular location">
    <subcellularLocation>
        <location evidence="1">Nucleus</location>
    </subcellularLocation>
</comment>
<dbReference type="HOGENOM" id="CLU_630038_0_0_1"/>
<dbReference type="InterPro" id="IPR050937">
    <property type="entry name" value="TEC1_TEAD_TF"/>
</dbReference>
<dbReference type="PRINTS" id="PR00065">
    <property type="entry name" value="TEADOMAIN"/>
</dbReference>
<feature type="compositionally biased region" description="Low complexity" evidence="7">
    <location>
        <begin position="14"/>
        <end position="44"/>
    </location>
</feature>
<keyword evidence="5" id="KW-0539">Nucleus</keyword>
<dbReference type="VEuPathDB" id="FungiDB:CAGL0M01716g"/>
<feature type="compositionally biased region" description="Basic and acidic residues" evidence="7">
    <location>
        <begin position="407"/>
        <end position="429"/>
    </location>
</feature>
<evidence type="ECO:0000256" key="4">
    <source>
        <dbReference type="ARBA" id="ARBA00023163"/>
    </source>
</evidence>
<dbReference type="GO" id="GO:0000978">
    <property type="term" value="F:RNA polymerase II cis-regulatory region sequence-specific DNA binding"/>
    <property type="evidence" value="ECO:0007669"/>
    <property type="project" value="TreeGrafter"/>
</dbReference>
<organism evidence="10 11">
    <name type="scientific">Candida glabrata (strain ATCC 2001 / BCRC 20586 / JCM 3761 / NBRC 0622 / NRRL Y-65 / CBS 138)</name>
    <name type="common">Yeast</name>
    <name type="synonym">Nakaseomyces glabratus</name>
    <dbReference type="NCBI Taxonomy" id="284593"/>
    <lineage>
        <taxon>Eukaryota</taxon>
        <taxon>Fungi</taxon>
        <taxon>Dikarya</taxon>
        <taxon>Ascomycota</taxon>
        <taxon>Saccharomycotina</taxon>
        <taxon>Saccharomycetes</taxon>
        <taxon>Saccharomycetales</taxon>
        <taxon>Saccharomycetaceae</taxon>
        <taxon>Nakaseomyces</taxon>
    </lineage>
</organism>
<dbReference type="GO" id="GO:0005667">
    <property type="term" value="C:transcription regulator complex"/>
    <property type="evidence" value="ECO:0007669"/>
    <property type="project" value="TreeGrafter"/>
</dbReference>
<dbReference type="Proteomes" id="UP000002428">
    <property type="component" value="Chromosome M"/>
</dbReference>
<keyword evidence="4" id="KW-0804">Transcription</keyword>
<dbReference type="PANTHER" id="PTHR11834:SF0">
    <property type="entry name" value="PROTEIN SCALLOPED"/>
    <property type="match status" value="1"/>
</dbReference>
<proteinExistence type="inferred from homology"/>
<dbReference type="AlphaFoldDB" id="Q6FK25"/>
<evidence type="ECO:0000256" key="6">
    <source>
        <dbReference type="PROSITE-ProRule" id="PRU00505"/>
    </source>
</evidence>
<feature type="compositionally biased region" description="Polar residues" evidence="7">
    <location>
        <begin position="384"/>
        <end position="396"/>
    </location>
</feature>
<evidence type="ECO:0000256" key="1">
    <source>
        <dbReference type="ARBA" id="ARBA00004123"/>
    </source>
</evidence>
<feature type="domain" description="TEA" evidence="8">
    <location>
        <begin position="41"/>
        <end position="115"/>
    </location>
</feature>
<protein>
    <recommendedName>
        <fullName evidence="8">TEA domain-containing protein</fullName>
    </recommendedName>
</protein>
<name>Q6FK25_CANGA</name>
<comment type="similarity">
    <text evidence="2">Belongs to the TEC1 family.</text>
</comment>
<evidence type="ECO:0000313" key="11">
    <source>
        <dbReference type="Proteomes" id="UP000002428"/>
    </source>
</evidence>
<dbReference type="PROSITE" id="PS51088">
    <property type="entry name" value="TEA_2"/>
    <property type="match status" value="1"/>
</dbReference>
<dbReference type="GO" id="GO:0005634">
    <property type="term" value="C:nucleus"/>
    <property type="evidence" value="ECO:0007669"/>
    <property type="project" value="UniProtKB-SubCell"/>
</dbReference>
<dbReference type="EMBL" id="CR380959">
    <property type="protein sequence ID" value="CAG62395.1"/>
    <property type="molecule type" value="Genomic_DNA"/>
</dbReference>
<feature type="region of interest" description="Disordered" evidence="7">
    <location>
        <begin position="1"/>
        <end position="47"/>
    </location>
</feature>
<feature type="DNA-binding region" description="TEA" evidence="6">
    <location>
        <begin position="41"/>
        <end position="115"/>
    </location>
</feature>
<dbReference type="Pfam" id="PF01285">
    <property type="entry name" value="TEA"/>
    <property type="match status" value="1"/>
</dbReference>
<keyword evidence="11" id="KW-1185">Reference proteome</keyword>
<evidence type="ECO:0000313" key="9">
    <source>
        <dbReference type="CGD" id="CAL0136713"/>
    </source>
</evidence>
<feature type="region of interest" description="Disordered" evidence="7">
    <location>
        <begin position="384"/>
        <end position="435"/>
    </location>
</feature>
<accession>Q6FK25</accession>
<dbReference type="GO" id="GO:0000981">
    <property type="term" value="F:DNA-binding transcription factor activity, RNA polymerase II-specific"/>
    <property type="evidence" value="ECO:0007669"/>
    <property type="project" value="TreeGrafter"/>
</dbReference>
<feature type="compositionally biased region" description="Polar residues" evidence="7">
    <location>
        <begin position="1"/>
        <end position="13"/>
    </location>
</feature>
<dbReference type="InterPro" id="IPR038096">
    <property type="entry name" value="TEA/ATTS_sf"/>
</dbReference>
<evidence type="ECO:0000259" key="8">
    <source>
        <dbReference type="PROSITE" id="PS51088"/>
    </source>
</evidence>
<evidence type="ECO:0000256" key="5">
    <source>
        <dbReference type="ARBA" id="ARBA00023242"/>
    </source>
</evidence>
<dbReference type="CGD" id="CAL0136713">
    <property type="gene designation" value="TEC1"/>
</dbReference>
<evidence type="ECO:0000256" key="2">
    <source>
        <dbReference type="ARBA" id="ARBA00008421"/>
    </source>
</evidence>